<dbReference type="Proteomes" id="UP000319817">
    <property type="component" value="Chromosome"/>
</dbReference>
<evidence type="ECO:0000313" key="9">
    <source>
        <dbReference type="Proteomes" id="UP000319817"/>
    </source>
</evidence>
<accession>A0A517NRS8</accession>
<dbReference type="GO" id="GO:1990002">
    <property type="term" value="F:methylglyoxal reductase (NADPH) (acetol producing) activity"/>
    <property type="evidence" value="ECO:0007669"/>
    <property type="project" value="RHEA"/>
</dbReference>
<evidence type="ECO:0000256" key="5">
    <source>
        <dbReference type="PIRSR" id="PIRSR000097-2"/>
    </source>
</evidence>
<dbReference type="Pfam" id="PF00248">
    <property type="entry name" value="Aldo_ket_red"/>
    <property type="match status" value="1"/>
</dbReference>
<evidence type="ECO:0000259" key="7">
    <source>
        <dbReference type="Pfam" id="PF00248"/>
    </source>
</evidence>
<proteinExistence type="inferred from homology"/>
<dbReference type="InterPro" id="IPR018170">
    <property type="entry name" value="Aldo/ket_reductase_CS"/>
</dbReference>
<keyword evidence="9" id="KW-1185">Reference proteome</keyword>
<dbReference type="Gene3D" id="3.20.20.100">
    <property type="entry name" value="NADP-dependent oxidoreductase domain"/>
    <property type="match status" value="1"/>
</dbReference>
<dbReference type="SUPFAM" id="SSF51430">
    <property type="entry name" value="NAD(P)-linked oxidoreductase"/>
    <property type="match status" value="1"/>
</dbReference>
<dbReference type="PROSITE" id="PS00063">
    <property type="entry name" value="ALDOKETO_REDUCTASE_3"/>
    <property type="match status" value="1"/>
</dbReference>
<evidence type="ECO:0000313" key="8">
    <source>
        <dbReference type="EMBL" id="QDT09823.1"/>
    </source>
</evidence>
<dbReference type="EC" id="1.1.1.274" evidence="8"/>
<feature type="binding site" evidence="5">
    <location>
        <position position="99"/>
    </location>
    <ligand>
        <name>substrate</name>
    </ligand>
</feature>
<evidence type="ECO:0000256" key="3">
    <source>
        <dbReference type="ARBA" id="ARBA00049445"/>
    </source>
</evidence>
<comment type="catalytic activity">
    <reaction evidence="3">
        <text>hydroxyacetone + NADP(+) = methylglyoxal + NADPH + H(+)</text>
        <dbReference type="Rhea" id="RHEA:27986"/>
        <dbReference type="ChEBI" id="CHEBI:15378"/>
        <dbReference type="ChEBI" id="CHEBI:17158"/>
        <dbReference type="ChEBI" id="CHEBI:27957"/>
        <dbReference type="ChEBI" id="CHEBI:57783"/>
        <dbReference type="ChEBI" id="CHEBI:58349"/>
    </reaction>
</comment>
<dbReference type="InterPro" id="IPR036812">
    <property type="entry name" value="NAD(P)_OxRdtase_dom_sf"/>
</dbReference>
<dbReference type="PROSITE" id="PS00798">
    <property type="entry name" value="ALDOKETO_REDUCTASE_1"/>
    <property type="match status" value="1"/>
</dbReference>
<evidence type="ECO:0000256" key="6">
    <source>
        <dbReference type="PIRSR" id="PIRSR000097-3"/>
    </source>
</evidence>
<protein>
    <submittedName>
        <fullName evidence="8">2,5-diketo-D-gluconic acid reductase A</fullName>
        <ecNumber evidence="8">1.1.1.274</ecNumber>
    </submittedName>
</protein>
<feature type="domain" description="NADP-dependent oxidoreductase" evidence="7">
    <location>
        <begin position="5"/>
        <end position="290"/>
    </location>
</feature>
<feature type="active site" description="Proton donor" evidence="4">
    <location>
        <position position="37"/>
    </location>
</feature>
<reference evidence="8 9" key="1">
    <citation type="submission" date="2019-02" db="EMBL/GenBank/DDBJ databases">
        <title>Deep-cultivation of Planctomycetes and their phenomic and genomic characterization uncovers novel biology.</title>
        <authorList>
            <person name="Wiegand S."/>
            <person name="Jogler M."/>
            <person name="Boedeker C."/>
            <person name="Pinto D."/>
            <person name="Vollmers J."/>
            <person name="Rivas-Marin E."/>
            <person name="Kohn T."/>
            <person name="Peeters S.H."/>
            <person name="Heuer A."/>
            <person name="Rast P."/>
            <person name="Oberbeckmann S."/>
            <person name="Bunk B."/>
            <person name="Jeske O."/>
            <person name="Meyerdierks A."/>
            <person name="Storesund J.E."/>
            <person name="Kallscheuer N."/>
            <person name="Luecker S."/>
            <person name="Lage O.M."/>
            <person name="Pohl T."/>
            <person name="Merkel B.J."/>
            <person name="Hornburger P."/>
            <person name="Mueller R.-W."/>
            <person name="Bruemmer F."/>
            <person name="Labrenz M."/>
            <person name="Spormann A.M."/>
            <person name="Op den Camp H."/>
            <person name="Overmann J."/>
            <person name="Amann R."/>
            <person name="Jetten M.S.M."/>
            <person name="Mascher T."/>
            <person name="Medema M.H."/>
            <person name="Devos D.P."/>
            <person name="Kaster A.-K."/>
            <person name="Ovreas L."/>
            <person name="Rohde M."/>
            <person name="Galperin M.Y."/>
            <person name="Jogler C."/>
        </authorList>
    </citation>
    <scope>NUCLEOTIDE SEQUENCE [LARGE SCALE GENOMIC DNA]</scope>
    <source>
        <strain evidence="8 9">K23_9</strain>
    </source>
</reference>
<dbReference type="GO" id="GO:0050580">
    <property type="term" value="F:2,5-didehydrogluconate reductase activity"/>
    <property type="evidence" value="ECO:0007669"/>
    <property type="project" value="UniProtKB-EC"/>
</dbReference>
<feature type="site" description="Lowers pKa of active site Tyr" evidence="6">
    <location>
        <position position="66"/>
    </location>
</feature>
<dbReference type="InterPro" id="IPR020471">
    <property type="entry name" value="AKR"/>
</dbReference>
<keyword evidence="2 8" id="KW-0560">Oxidoreductase</keyword>
<name>A0A517NRS8_9BACT</name>
<sequence>MDSVGLGLWKIDNDLTAGVVQTAIDCGYRHFDSACDYGNEREAGDGFSAAIAGGKVKREDLWITSKLWNTYHRAEHVRPALERTLADLQTDYLDLYLMHFPIAQSYVPFDTRYPPGWFDDPDATSPAMKPEHVPLIETWQAMEESVSAGLVREIGVCNFGTSLLRDLSNQASVQPAMLQVELHPYLVQEKLVRYCRESQIAVTGFSPLGAQSYFQLNMAQADEAVIEQAIVKDIAANYSKTPAQVVLRWGVQRGTAIVPKTTSESRLKENTALFDFELTAEEMASINGLDRHRRFNDPGEFCEEAFNTFFPIYD</sequence>
<comment type="similarity">
    <text evidence="1">Belongs to the aldo/keto reductase family.</text>
</comment>
<gene>
    <name evidence="8" type="primary">dkgA</name>
    <name evidence="8" type="ORF">K239x_17740</name>
</gene>
<dbReference type="PRINTS" id="PR00069">
    <property type="entry name" value="ALDKETRDTASE"/>
</dbReference>
<evidence type="ECO:0000256" key="1">
    <source>
        <dbReference type="ARBA" id="ARBA00007905"/>
    </source>
</evidence>
<dbReference type="PROSITE" id="PS00062">
    <property type="entry name" value="ALDOKETO_REDUCTASE_2"/>
    <property type="match status" value="1"/>
</dbReference>
<dbReference type="FunFam" id="3.20.20.100:FF:000002">
    <property type="entry name" value="2,5-diketo-D-gluconic acid reductase A"/>
    <property type="match status" value="1"/>
</dbReference>
<dbReference type="PIRSF" id="PIRSF000097">
    <property type="entry name" value="AKR"/>
    <property type="match status" value="1"/>
</dbReference>
<evidence type="ECO:0000256" key="4">
    <source>
        <dbReference type="PIRSR" id="PIRSR000097-1"/>
    </source>
</evidence>
<dbReference type="AlphaFoldDB" id="A0A517NRS8"/>
<dbReference type="InterPro" id="IPR023210">
    <property type="entry name" value="NADP_OxRdtase_dom"/>
</dbReference>
<evidence type="ECO:0000256" key="2">
    <source>
        <dbReference type="ARBA" id="ARBA00023002"/>
    </source>
</evidence>
<dbReference type="PANTHER" id="PTHR11732">
    <property type="entry name" value="ALDO/KETO REDUCTASE"/>
    <property type="match status" value="1"/>
</dbReference>
<dbReference type="EMBL" id="CP036526">
    <property type="protein sequence ID" value="QDT09823.1"/>
    <property type="molecule type" value="Genomic_DNA"/>
</dbReference>
<organism evidence="8 9">
    <name type="scientific">Stieleria marina</name>
    <dbReference type="NCBI Taxonomy" id="1930275"/>
    <lineage>
        <taxon>Bacteria</taxon>
        <taxon>Pseudomonadati</taxon>
        <taxon>Planctomycetota</taxon>
        <taxon>Planctomycetia</taxon>
        <taxon>Pirellulales</taxon>
        <taxon>Pirellulaceae</taxon>
        <taxon>Stieleria</taxon>
    </lineage>
</organism>